<keyword evidence="1" id="KW-0449">Lipoprotein</keyword>
<keyword evidence="2" id="KW-1185">Reference proteome</keyword>
<dbReference type="EMBL" id="FP476056">
    <property type="protein sequence ID" value="CAZ98062.1"/>
    <property type="molecule type" value="Genomic_DNA"/>
</dbReference>
<proteinExistence type="predicted"/>
<dbReference type="PANTHER" id="PTHR37841:SF1">
    <property type="entry name" value="DUF3298 DOMAIN-CONTAINING PROTEIN"/>
    <property type="match status" value="1"/>
</dbReference>
<dbReference type="AlphaFoldDB" id="G0L899"/>
<reference evidence="1 2" key="2">
    <citation type="journal article" date="2012" name="Environ. Microbiol.">
        <title>Characterization of the first alginolytic operons in a marine bacterium: from their emergence in marine Flavobacteriia to their independent transfers to marine Proteobacteria and human gut Bacteroides.</title>
        <authorList>
            <person name="Thomas F."/>
            <person name="Barbeyron T."/>
            <person name="Tonon T."/>
            <person name="Genicot S."/>
            <person name="Czjzek M."/>
            <person name="Michel G."/>
        </authorList>
    </citation>
    <scope>NUCLEOTIDE SEQUENCE [LARGE SCALE GENOMIC DNA]</scope>
    <source>
        <strain evidence="2">DSM 12802 / CCUG 47099 / CIP 106680 / NCIMB 13871 / Dsij</strain>
    </source>
</reference>
<reference evidence="2" key="1">
    <citation type="submission" date="2009-07" db="EMBL/GenBank/DDBJ databases">
        <title>Complete genome sequence of Zobellia galactanivorans Dsij.</title>
        <authorList>
            <consortium name="Genoscope - CEA"/>
        </authorList>
    </citation>
    <scope>NUCLEOTIDE SEQUENCE [LARGE SCALE GENOMIC DNA]</scope>
    <source>
        <strain evidence="2">DSM 12802 / CCUG 47099 / CIP 106680 / NCIMB 13871 / Dsij</strain>
    </source>
</reference>
<accession>G0L899</accession>
<dbReference type="PROSITE" id="PS51257">
    <property type="entry name" value="PROKAR_LIPOPROTEIN"/>
    <property type="match status" value="1"/>
</dbReference>
<gene>
    <name evidence="1" type="ordered locus">zobellia_3924</name>
</gene>
<dbReference type="InterPro" id="IPR032774">
    <property type="entry name" value="WG_beta_rep"/>
</dbReference>
<sequence length="201" mass="22468">MQKMKKIFQLIALFLITSCNSQSKEIIPFETDKGWGYKQDGEIIIQPKFGIASEFTDCGIAAVGDSVNGNYFIDKTGKKLNIPVLKMGNFIDDFHEGFARFKKNEKLGFINQCGKIVVEAKFESVTPFKNKIAIVRRGFEVIENGPYKTQKGGKYGAIDKTGNLIIPYEFDFISEFSDNNTANAKVGNKDVIINSKGKIIK</sequence>
<name>G0L899_ZOBGA</name>
<organism evidence="1 2">
    <name type="scientific">Zobellia galactanivorans (strain DSM 12802 / CCUG 47099 / CIP 106680 / NCIMB 13871 / Dsij)</name>
    <dbReference type="NCBI Taxonomy" id="63186"/>
    <lineage>
        <taxon>Bacteria</taxon>
        <taxon>Pseudomonadati</taxon>
        <taxon>Bacteroidota</taxon>
        <taxon>Flavobacteriia</taxon>
        <taxon>Flavobacteriales</taxon>
        <taxon>Flavobacteriaceae</taxon>
        <taxon>Zobellia</taxon>
    </lineage>
</organism>
<dbReference type="PANTHER" id="PTHR37841">
    <property type="entry name" value="GLR2918 PROTEIN"/>
    <property type="match status" value="1"/>
</dbReference>
<evidence type="ECO:0000313" key="1">
    <source>
        <dbReference type="EMBL" id="CAZ98062.1"/>
    </source>
</evidence>
<dbReference type="KEGG" id="zga:ZOBELLIA_3924"/>
<evidence type="ECO:0000313" key="2">
    <source>
        <dbReference type="Proteomes" id="UP000008898"/>
    </source>
</evidence>
<dbReference type="STRING" id="63186.ZOBELLIA_3924"/>
<dbReference type="Pfam" id="PF14903">
    <property type="entry name" value="WG_beta_rep"/>
    <property type="match status" value="4"/>
</dbReference>
<dbReference type="Proteomes" id="UP000008898">
    <property type="component" value="Chromosome"/>
</dbReference>
<dbReference type="HOGENOM" id="CLU_1359978_0_0_10"/>
<protein>
    <submittedName>
        <fullName evidence="1">Conserved hypothetical lipoprotein</fullName>
    </submittedName>
</protein>